<protein>
    <recommendedName>
        <fullName evidence="4">HTH hxlR-type domain-containing protein</fullName>
    </recommendedName>
</protein>
<keyword evidence="6" id="KW-1185">Reference proteome</keyword>
<name>A0ABQ2F948_9MICO</name>
<feature type="domain" description="HTH hxlR-type" evidence="4">
    <location>
        <begin position="4"/>
        <end position="104"/>
    </location>
</feature>
<sequence length="139" mass="14670">MTIDPGSLDGAVSRIGDRWSLRIVAALLEGERTFSALAAQVEGIAPNVLSSRLRALAGEGVVTAVPYQHRPVRMRYALTEEGARLAGAVVALAEWGAVREGRPGGMTHGACGSVVRTRPWCPTCDRAVAGDEVTADVWC</sequence>
<dbReference type="CDD" id="cd00090">
    <property type="entry name" value="HTH_ARSR"/>
    <property type="match status" value="1"/>
</dbReference>
<evidence type="ECO:0000259" key="4">
    <source>
        <dbReference type="PROSITE" id="PS51118"/>
    </source>
</evidence>
<dbReference type="SUPFAM" id="SSF46785">
    <property type="entry name" value="Winged helix' DNA-binding domain"/>
    <property type="match status" value="1"/>
</dbReference>
<evidence type="ECO:0000313" key="5">
    <source>
        <dbReference type="EMBL" id="GGK73316.1"/>
    </source>
</evidence>
<evidence type="ECO:0000256" key="1">
    <source>
        <dbReference type="ARBA" id="ARBA00023015"/>
    </source>
</evidence>
<comment type="caution">
    <text evidence="5">The sequence shown here is derived from an EMBL/GenBank/DDBJ whole genome shotgun (WGS) entry which is preliminary data.</text>
</comment>
<accession>A0ABQ2F948</accession>
<evidence type="ECO:0000256" key="3">
    <source>
        <dbReference type="ARBA" id="ARBA00023163"/>
    </source>
</evidence>
<dbReference type="RefSeq" id="WP_022920110.1">
    <property type="nucleotide sequence ID" value="NZ_BMLB01000004.1"/>
</dbReference>
<proteinExistence type="predicted"/>
<evidence type="ECO:0000313" key="6">
    <source>
        <dbReference type="Proteomes" id="UP000662111"/>
    </source>
</evidence>
<dbReference type="Gene3D" id="1.10.10.10">
    <property type="entry name" value="Winged helix-like DNA-binding domain superfamily/Winged helix DNA-binding domain"/>
    <property type="match status" value="1"/>
</dbReference>
<organism evidence="5 6">
    <name type="scientific">Ornithinimicrobium pekingense</name>
    <dbReference type="NCBI Taxonomy" id="384677"/>
    <lineage>
        <taxon>Bacteria</taxon>
        <taxon>Bacillati</taxon>
        <taxon>Actinomycetota</taxon>
        <taxon>Actinomycetes</taxon>
        <taxon>Micrococcales</taxon>
        <taxon>Ornithinimicrobiaceae</taxon>
        <taxon>Ornithinimicrobium</taxon>
    </lineage>
</organism>
<dbReference type="PROSITE" id="PS51118">
    <property type="entry name" value="HTH_HXLR"/>
    <property type="match status" value="1"/>
</dbReference>
<dbReference type="SMART" id="SM00418">
    <property type="entry name" value="HTH_ARSR"/>
    <property type="match status" value="1"/>
</dbReference>
<keyword evidence="3" id="KW-0804">Transcription</keyword>
<dbReference type="Proteomes" id="UP000662111">
    <property type="component" value="Unassembled WGS sequence"/>
</dbReference>
<dbReference type="InterPro" id="IPR011991">
    <property type="entry name" value="ArsR-like_HTH"/>
</dbReference>
<reference evidence="6" key="1">
    <citation type="journal article" date="2019" name="Int. J. Syst. Evol. Microbiol.">
        <title>The Global Catalogue of Microorganisms (GCM) 10K type strain sequencing project: providing services to taxonomists for standard genome sequencing and annotation.</title>
        <authorList>
            <consortium name="The Broad Institute Genomics Platform"/>
            <consortium name="The Broad Institute Genome Sequencing Center for Infectious Disease"/>
            <person name="Wu L."/>
            <person name="Ma J."/>
        </authorList>
    </citation>
    <scope>NUCLEOTIDE SEQUENCE [LARGE SCALE GENOMIC DNA]</scope>
    <source>
        <strain evidence="6">CGMCC 1.5362</strain>
    </source>
</reference>
<keyword evidence="1" id="KW-0805">Transcription regulation</keyword>
<dbReference type="PANTHER" id="PTHR33204">
    <property type="entry name" value="TRANSCRIPTIONAL REGULATOR, MARR FAMILY"/>
    <property type="match status" value="1"/>
</dbReference>
<keyword evidence="2" id="KW-0238">DNA-binding</keyword>
<dbReference type="InterPro" id="IPR001845">
    <property type="entry name" value="HTH_ArsR_DNA-bd_dom"/>
</dbReference>
<dbReference type="InterPro" id="IPR036390">
    <property type="entry name" value="WH_DNA-bd_sf"/>
</dbReference>
<dbReference type="EMBL" id="BMLB01000004">
    <property type="protein sequence ID" value="GGK73316.1"/>
    <property type="molecule type" value="Genomic_DNA"/>
</dbReference>
<dbReference type="Pfam" id="PF01638">
    <property type="entry name" value="HxlR"/>
    <property type="match status" value="1"/>
</dbReference>
<dbReference type="InterPro" id="IPR036388">
    <property type="entry name" value="WH-like_DNA-bd_sf"/>
</dbReference>
<evidence type="ECO:0000256" key="2">
    <source>
        <dbReference type="ARBA" id="ARBA00023125"/>
    </source>
</evidence>
<dbReference type="PANTHER" id="PTHR33204:SF18">
    <property type="entry name" value="TRANSCRIPTIONAL REGULATORY PROTEIN"/>
    <property type="match status" value="1"/>
</dbReference>
<dbReference type="InterPro" id="IPR002577">
    <property type="entry name" value="HTH_HxlR"/>
</dbReference>
<gene>
    <name evidence="5" type="ORF">GCM10011509_22390</name>
</gene>